<keyword evidence="3" id="KW-1185">Reference proteome</keyword>
<name>A0A7G9SBV0_9SPHN</name>
<proteinExistence type="predicted"/>
<evidence type="ECO:0000313" key="3">
    <source>
        <dbReference type="Proteomes" id="UP000515955"/>
    </source>
</evidence>
<feature type="transmembrane region" description="Helical" evidence="1">
    <location>
        <begin position="56"/>
        <end position="73"/>
    </location>
</feature>
<feature type="transmembrane region" description="Helical" evidence="1">
    <location>
        <begin position="33"/>
        <end position="50"/>
    </location>
</feature>
<dbReference type="EMBL" id="CP060717">
    <property type="protein sequence ID" value="QNN65325.1"/>
    <property type="molecule type" value="Genomic_DNA"/>
</dbReference>
<keyword evidence="1" id="KW-1133">Transmembrane helix</keyword>
<gene>
    <name evidence="2" type="ORF">H9L12_01420</name>
</gene>
<dbReference type="KEGG" id="srhi:H9L12_01420"/>
<evidence type="ECO:0000256" key="1">
    <source>
        <dbReference type="SAM" id="Phobius"/>
    </source>
</evidence>
<evidence type="ECO:0000313" key="2">
    <source>
        <dbReference type="EMBL" id="QNN65325.1"/>
    </source>
</evidence>
<sequence>METVYDWVTVGLFAGLVVLFLQRSSEEKPRDSLLEYLVAGLGLAIANYFGNNDQDVIAILLIAGTVAFVLFYLKPFAPGPDAEQ</sequence>
<protein>
    <submittedName>
        <fullName evidence="2">Uncharacterized protein</fullName>
    </submittedName>
</protein>
<dbReference type="RefSeq" id="WP_187542317.1">
    <property type="nucleotide sequence ID" value="NZ_CP060717.1"/>
</dbReference>
<keyword evidence="1" id="KW-0812">Transmembrane</keyword>
<dbReference type="Proteomes" id="UP000515955">
    <property type="component" value="Chromosome"/>
</dbReference>
<feature type="transmembrane region" description="Helical" evidence="1">
    <location>
        <begin position="6"/>
        <end position="21"/>
    </location>
</feature>
<dbReference type="AlphaFoldDB" id="A0A7G9SBV0"/>
<dbReference type="InterPro" id="IPR054655">
    <property type="entry name" value="XrtV-like"/>
</dbReference>
<organism evidence="2 3">
    <name type="scientific">Sphingomonas rhizophila</name>
    <dbReference type="NCBI Taxonomy" id="2071607"/>
    <lineage>
        <taxon>Bacteria</taxon>
        <taxon>Pseudomonadati</taxon>
        <taxon>Pseudomonadota</taxon>
        <taxon>Alphaproteobacteria</taxon>
        <taxon>Sphingomonadales</taxon>
        <taxon>Sphingomonadaceae</taxon>
        <taxon>Sphingomonas</taxon>
    </lineage>
</organism>
<reference evidence="2 3" key="1">
    <citation type="submission" date="2020-08" db="EMBL/GenBank/DDBJ databases">
        <title>Genome sequence of Sphingomonas rhizophila KACC 19189T.</title>
        <authorList>
            <person name="Hyun D.-W."/>
            <person name="Bae J.-W."/>
        </authorList>
    </citation>
    <scope>NUCLEOTIDE SEQUENCE [LARGE SCALE GENOMIC DNA]</scope>
    <source>
        <strain evidence="2 3">KACC 19189</strain>
    </source>
</reference>
<accession>A0A7G9SBV0</accession>
<keyword evidence="1" id="KW-0472">Membrane</keyword>
<dbReference type="NCBIfam" id="NF045607">
    <property type="entry name" value="exo_Victor_syst"/>
    <property type="match status" value="1"/>
</dbReference>